<dbReference type="PANTHER" id="PTHR30075:SF2">
    <property type="entry name" value="GLYCINE--TRNA LIGASE, CHLOROPLASTIC_MITOCHONDRIAL 2"/>
    <property type="match status" value="1"/>
</dbReference>
<evidence type="ECO:0000256" key="6">
    <source>
        <dbReference type="ARBA" id="ARBA00022917"/>
    </source>
</evidence>
<evidence type="ECO:0000313" key="9">
    <source>
        <dbReference type="EMBL" id="SFV51720.1"/>
    </source>
</evidence>
<evidence type="ECO:0000256" key="4">
    <source>
        <dbReference type="ARBA" id="ARBA00022741"/>
    </source>
</evidence>
<dbReference type="GO" id="GO:0005829">
    <property type="term" value="C:cytosol"/>
    <property type="evidence" value="ECO:0007669"/>
    <property type="project" value="TreeGrafter"/>
</dbReference>
<accession>A0A1W1BDQ2</accession>
<keyword evidence="4" id="KW-0547">Nucleotide-binding</keyword>
<comment type="catalytic activity">
    <reaction evidence="8">
        <text>tRNA(Gly) + glycine + ATP = glycyl-tRNA(Gly) + AMP + diphosphate</text>
        <dbReference type="Rhea" id="RHEA:16013"/>
        <dbReference type="Rhea" id="RHEA-COMP:9664"/>
        <dbReference type="Rhea" id="RHEA-COMP:9683"/>
        <dbReference type="ChEBI" id="CHEBI:30616"/>
        <dbReference type="ChEBI" id="CHEBI:33019"/>
        <dbReference type="ChEBI" id="CHEBI:57305"/>
        <dbReference type="ChEBI" id="CHEBI:78442"/>
        <dbReference type="ChEBI" id="CHEBI:78522"/>
        <dbReference type="ChEBI" id="CHEBI:456215"/>
        <dbReference type="EC" id="6.1.1.14"/>
    </reaction>
</comment>
<sequence>MTQPLLIEIGVEELPAIPLLKIVNNIEKSWTKILGEYNLANDFEFIYTPRRLVLKHTAMPTSQADATVEFFGPPMVAALKDGEPTKAAEGFARKCGVSFEELGRGEKNGKEVLYFKKEEKGVQTASLLQEMLEKWIASMAFGKMMRWGDRSDEFIRPIRWLQVRMGESSVPVELYGVQSDTKTYVHRMVSYDAVEVANIDAYENILREGAVMLQPAEREAVILAEFDALEVEHNIVIERDNALLAEVVAITENPKALVGTFDELFLELPPEVIITSMKEHQRYFPVFENGKIANKFVVVSNAYTDDYSKVVAGNERVLKPRLADGLFFYKNDLKNGLSTDGLEKVQFIDGLGTLADKIEREKNIAVRLLGLYMEKVEAQSGKSNAELEKLMDRAVNLAKADLMSEMVYEFTELQGLMGYYYAKALGEEELVYTAIKEQYMPVGEGAELPTSIFSSIVAMSAKLDTLLGLFSVGMLPTGSKDPFALRRAVNGIVRIVTEYDLAFNIDDVISLLKANYADFDTNLLTDFIIERINKSLDANPSVIAAVLASGERDINEIAKKVAALNEIVSSDTFKEQFSTFKRVANISKDVDLDADLNIDTSLFKEDAEVTLYNAYEKVINATYHNYKEELEAMFGLKRELDGYFDDVMVNAEDEALKVNRLHTIGSVYKTFKGIADIKEITV</sequence>
<evidence type="ECO:0000256" key="3">
    <source>
        <dbReference type="ARBA" id="ARBA00022598"/>
    </source>
</evidence>
<protein>
    <recommendedName>
        <fullName evidence="2">glycine--tRNA ligase</fullName>
        <ecNumber evidence="2">6.1.1.14</ecNumber>
    </recommendedName>
</protein>
<dbReference type="HAMAP" id="MF_00255">
    <property type="entry name" value="Gly_tRNA_synth_beta"/>
    <property type="match status" value="1"/>
</dbReference>
<evidence type="ECO:0000256" key="1">
    <source>
        <dbReference type="ARBA" id="ARBA00008226"/>
    </source>
</evidence>
<dbReference type="AlphaFoldDB" id="A0A1W1BDQ2"/>
<dbReference type="EMBL" id="FPHI01000004">
    <property type="protein sequence ID" value="SFV51720.1"/>
    <property type="molecule type" value="Genomic_DNA"/>
</dbReference>
<dbReference type="PANTHER" id="PTHR30075">
    <property type="entry name" value="GLYCYL-TRNA SYNTHETASE"/>
    <property type="match status" value="1"/>
</dbReference>
<dbReference type="Pfam" id="PF02092">
    <property type="entry name" value="tRNA_synt_2f"/>
    <property type="match status" value="1"/>
</dbReference>
<keyword evidence="3 9" id="KW-0436">Ligase</keyword>
<dbReference type="InterPro" id="IPR006194">
    <property type="entry name" value="Gly-tRNA-synth_heterodimer"/>
</dbReference>
<dbReference type="EC" id="6.1.1.14" evidence="2"/>
<proteinExistence type="inferred from homology"/>
<dbReference type="PRINTS" id="PR01045">
    <property type="entry name" value="TRNASYNTHGB"/>
</dbReference>
<evidence type="ECO:0000256" key="5">
    <source>
        <dbReference type="ARBA" id="ARBA00022840"/>
    </source>
</evidence>
<evidence type="ECO:0000256" key="7">
    <source>
        <dbReference type="ARBA" id="ARBA00023146"/>
    </source>
</evidence>
<keyword evidence="6" id="KW-0648">Protein biosynthesis</keyword>
<dbReference type="PROSITE" id="PS50861">
    <property type="entry name" value="AA_TRNA_LIGASE_II_GLYAB"/>
    <property type="match status" value="1"/>
</dbReference>
<reference evidence="9" key="1">
    <citation type="submission" date="2016-10" db="EMBL/GenBank/DDBJ databases">
        <authorList>
            <person name="de Groot N.N."/>
        </authorList>
    </citation>
    <scope>NUCLEOTIDE SEQUENCE</scope>
</reference>
<name>A0A1W1BDQ2_9ZZZZ</name>
<dbReference type="GO" id="GO:0004820">
    <property type="term" value="F:glycine-tRNA ligase activity"/>
    <property type="evidence" value="ECO:0007669"/>
    <property type="project" value="UniProtKB-EC"/>
</dbReference>
<evidence type="ECO:0000256" key="8">
    <source>
        <dbReference type="ARBA" id="ARBA00047937"/>
    </source>
</evidence>
<evidence type="ECO:0000256" key="2">
    <source>
        <dbReference type="ARBA" id="ARBA00012829"/>
    </source>
</evidence>
<dbReference type="GO" id="GO:0005524">
    <property type="term" value="F:ATP binding"/>
    <property type="evidence" value="ECO:0007669"/>
    <property type="project" value="UniProtKB-KW"/>
</dbReference>
<comment type="similarity">
    <text evidence="1">Belongs to the class-II aminoacyl-tRNA synthetase family.</text>
</comment>
<gene>
    <name evidence="9" type="ORF">MNB_SV-3-883</name>
</gene>
<organism evidence="9">
    <name type="scientific">hydrothermal vent metagenome</name>
    <dbReference type="NCBI Taxonomy" id="652676"/>
    <lineage>
        <taxon>unclassified sequences</taxon>
        <taxon>metagenomes</taxon>
        <taxon>ecological metagenomes</taxon>
    </lineage>
</organism>
<dbReference type="GO" id="GO:0006426">
    <property type="term" value="P:glycyl-tRNA aminoacylation"/>
    <property type="evidence" value="ECO:0007669"/>
    <property type="project" value="InterPro"/>
</dbReference>
<dbReference type="InterPro" id="IPR015944">
    <property type="entry name" value="Gly-tRNA-synth_bsu"/>
</dbReference>
<keyword evidence="5" id="KW-0067">ATP-binding</keyword>
<dbReference type="NCBIfam" id="TIGR00211">
    <property type="entry name" value="glyS"/>
    <property type="match status" value="1"/>
</dbReference>
<keyword evidence="7 9" id="KW-0030">Aminoacyl-tRNA synthetase</keyword>